<gene>
    <name evidence="1" type="ORF">K3G42_021512</name>
</gene>
<sequence length="90" mass="10088">MKMVPVPEKAYGSFFEGDCYIIIHNTKTRSGFATDLHFWIGRESSQDEQGAAAFYVTQLDDALGGNPVQHREAQGYESAAFKSYFKKGIM</sequence>
<evidence type="ECO:0000313" key="2">
    <source>
        <dbReference type="Proteomes" id="UP000827872"/>
    </source>
</evidence>
<dbReference type="EMBL" id="CM037624">
    <property type="protein sequence ID" value="KAH8011304.1"/>
    <property type="molecule type" value="Genomic_DNA"/>
</dbReference>
<accession>A0ACB8FW68</accession>
<keyword evidence="2" id="KW-1185">Reference proteome</keyword>
<protein>
    <submittedName>
        <fullName evidence="1">Uncharacterized protein</fullName>
    </submittedName>
</protein>
<proteinExistence type="predicted"/>
<organism evidence="1 2">
    <name type="scientific">Sphaerodactylus townsendi</name>
    <dbReference type="NCBI Taxonomy" id="933632"/>
    <lineage>
        <taxon>Eukaryota</taxon>
        <taxon>Metazoa</taxon>
        <taxon>Chordata</taxon>
        <taxon>Craniata</taxon>
        <taxon>Vertebrata</taxon>
        <taxon>Euteleostomi</taxon>
        <taxon>Lepidosauria</taxon>
        <taxon>Squamata</taxon>
        <taxon>Bifurcata</taxon>
        <taxon>Gekkota</taxon>
        <taxon>Sphaerodactylidae</taxon>
        <taxon>Sphaerodactylus</taxon>
    </lineage>
</organism>
<dbReference type="Proteomes" id="UP000827872">
    <property type="component" value="Linkage Group LG11"/>
</dbReference>
<reference evidence="1" key="1">
    <citation type="submission" date="2021-08" db="EMBL/GenBank/DDBJ databases">
        <title>The first chromosome-level gecko genome reveals the dynamic sex chromosomes of Neotropical dwarf geckos (Sphaerodactylidae: Sphaerodactylus).</title>
        <authorList>
            <person name="Pinto B.J."/>
            <person name="Keating S.E."/>
            <person name="Gamble T."/>
        </authorList>
    </citation>
    <scope>NUCLEOTIDE SEQUENCE</scope>
    <source>
        <strain evidence="1">TG3544</strain>
    </source>
</reference>
<evidence type="ECO:0000313" key="1">
    <source>
        <dbReference type="EMBL" id="KAH8011304.1"/>
    </source>
</evidence>
<comment type="caution">
    <text evidence="1">The sequence shown here is derived from an EMBL/GenBank/DDBJ whole genome shotgun (WGS) entry which is preliminary data.</text>
</comment>
<name>A0ACB8FW68_9SAUR</name>